<feature type="compositionally biased region" description="Basic residues" evidence="2">
    <location>
        <begin position="330"/>
        <end position="341"/>
    </location>
</feature>
<feature type="compositionally biased region" description="Polar residues" evidence="2">
    <location>
        <begin position="483"/>
        <end position="492"/>
    </location>
</feature>
<feature type="region of interest" description="Disordered" evidence="2">
    <location>
        <begin position="1"/>
        <end position="53"/>
    </location>
</feature>
<feature type="compositionally biased region" description="Low complexity" evidence="2">
    <location>
        <begin position="239"/>
        <end position="266"/>
    </location>
</feature>
<feature type="region of interest" description="Disordered" evidence="2">
    <location>
        <begin position="97"/>
        <end position="370"/>
    </location>
</feature>
<feature type="compositionally biased region" description="Basic and acidic residues" evidence="2">
    <location>
        <begin position="158"/>
        <end position="171"/>
    </location>
</feature>
<protein>
    <submittedName>
        <fullName evidence="3">Uncharacterized protein</fullName>
    </submittedName>
</protein>
<evidence type="ECO:0000256" key="2">
    <source>
        <dbReference type="SAM" id="MobiDB-lite"/>
    </source>
</evidence>
<feature type="compositionally biased region" description="Basic and acidic residues" evidence="2">
    <location>
        <begin position="97"/>
        <end position="114"/>
    </location>
</feature>
<feature type="region of interest" description="Disordered" evidence="2">
    <location>
        <begin position="581"/>
        <end position="630"/>
    </location>
</feature>
<feature type="coiled-coil region" evidence="1">
    <location>
        <begin position="511"/>
        <end position="542"/>
    </location>
</feature>
<organism evidence="3 4">
    <name type="scientific">Sporothrix schenckii (strain ATCC 58251 / de Perez 2211183)</name>
    <name type="common">Rose-picker's disease fungus</name>
    <dbReference type="NCBI Taxonomy" id="1391915"/>
    <lineage>
        <taxon>Eukaryota</taxon>
        <taxon>Fungi</taxon>
        <taxon>Dikarya</taxon>
        <taxon>Ascomycota</taxon>
        <taxon>Pezizomycotina</taxon>
        <taxon>Sordariomycetes</taxon>
        <taxon>Sordariomycetidae</taxon>
        <taxon>Ophiostomatales</taxon>
        <taxon>Ophiostomataceae</taxon>
        <taxon>Sporothrix</taxon>
    </lineage>
</organism>
<dbReference type="HOGENOM" id="CLU_370946_0_0_1"/>
<dbReference type="AlphaFoldDB" id="U7PTI6"/>
<feature type="compositionally biased region" description="Basic and acidic residues" evidence="2">
    <location>
        <begin position="275"/>
        <end position="302"/>
    </location>
</feature>
<sequence>MDELHTPWSPRAVKRERMASIEAAASGARSEDSEASLPGDASPIRPPTPVACPLRSVEMDGLDRRVTSDMQSIKQEVELVGQRQDAGWQQTLRAAKEEIEHDAASSVKQEDRAILMRVPDPRQPPHRPPPPTEDTLHARPQHQPRVESLVPWQAAPRPEQEPNVDYHRDGEQLPSALHNDHRQDSQQTRGSFRLPGFARHSRSPEPSWQRPHGDYGADTSFSPPYPRPIRYVDLSQNFPAPRRQAPQSDAPPQRQQQQQQQQWPRDSQQHARSAHSPERQQDERLRKEPQPDPRCNDSDGDIRTASQLGPEAQPTPSKRKRRAGGESTAGHKRTRTGRARGRTQNDAAPGRSLPLSGSARQQNHSTRELRPNDNVIRFGLDVWFHGPKSTLSPLTTDALASSFDNTVSFSGGGSFTFTSVPALADAAGTTTTATPDGASNAATTAAATDVASAMSSAVTSAVTSAVAAGMTHAAGHADFARPTDTSETSNTIGHRRRRSGTAAQDRAAWRVRRLQEQHEGLRQANEQRMQDYEEDVRQQTMRRVAHEVEQRQRMRGWRWDRDPRGLVLPPMQAGRQATIFQASQASQASQAQMPPMATSPLSSPPNNSMSRQLLQPGPAAYSPPAYGHPAAASASANAAARTAIPATSFVQSDRPDGNGMQGDGWPFMSPPQAGPPTQSPQSPETPQFYNTAGEYTHQPGRSLLGAARPAWTAVREGPTAEEAQRQGAVGFGNPCYCNDCRGASNQFGSNGSPS</sequence>
<evidence type="ECO:0000313" key="3">
    <source>
        <dbReference type="EMBL" id="ERS98271.1"/>
    </source>
</evidence>
<reference evidence="4" key="1">
    <citation type="journal article" date="2014" name="Genome Announc.">
        <title>Genome sequence of the pathogenic fungus Sporothrix schenckii (ATCC 58251).</title>
        <authorList>
            <person name="Cuomo C.A."/>
            <person name="Rodriguez-Del Valle N."/>
            <person name="Perez-Sanchez L."/>
            <person name="Abouelleil A."/>
            <person name="Goldberg J."/>
            <person name="Young S."/>
            <person name="Zeng Q."/>
            <person name="Birren B.W."/>
        </authorList>
    </citation>
    <scope>NUCLEOTIDE SEQUENCE [LARGE SCALE GENOMIC DNA]</scope>
    <source>
        <strain evidence="4">ATCC 58251 / de Perez 2211183</strain>
    </source>
</reference>
<accession>U7PTI6</accession>
<feature type="region of interest" description="Disordered" evidence="2">
    <location>
        <begin position="647"/>
        <end position="696"/>
    </location>
</feature>
<name>U7PTI6_SPOS1</name>
<dbReference type="OrthoDB" id="10410512at2759"/>
<keyword evidence="4" id="KW-1185">Reference proteome</keyword>
<feature type="region of interest" description="Disordered" evidence="2">
    <location>
        <begin position="477"/>
        <end position="507"/>
    </location>
</feature>
<feature type="compositionally biased region" description="Pro residues" evidence="2">
    <location>
        <begin position="668"/>
        <end position="678"/>
    </location>
</feature>
<gene>
    <name evidence="3" type="ORF">HMPREF1624_05054</name>
</gene>
<evidence type="ECO:0000313" key="4">
    <source>
        <dbReference type="Proteomes" id="UP000018087"/>
    </source>
</evidence>
<dbReference type="Proteomes" id="UP000018087">
    <property type="component" value="Unassembled WGS sequence"/>
</dbReference>
<proteinExistence type="predicted"/>
<keyword evidence="1" id="KW-0175">Coiled coil</keyword>
<evidence type="ECO:0000256" key="1">
    <source>
        <dbReference type="SAM" id="Coils"/>
    </source>
</evidence>
<dbReference type="EMBL" id="KI440846">
    <property type="protein sequence ID" value="ERS98271.1"/>
    <property type="molecule type" value="Genomic_DNA"/>
</dbReference>